<dbReference type="PROSITE" id="PS51832">
    <property type="entry name" value="HD_GYP"/>
    <property type="match status" value="1"/>
</dbReference>
<accession>A0A3M2RCU9</accession>
<dbReference type="SMART" id="SM00471">
    <property type="entry name" value="HDc"/>
    <property type="match status" value="1"/>
</dbReference>
<dbReference type="InterPro" id="IPR003607">
    <property type="entry name" value="HD/PDEase_dom"/>
</dbReference>
<evidence type="ECO:0000313" key="3">
    <source>
        <dbReference type="EMBL" id="RMJ02994.1"/>
    </source>
</evidence>
<dbReference type="Gene3D" id="1.10.3210.10">
    <property type="entry name" value="Hypothetical protein af1432"/>
    <property type="match status" value="1"/>
</dbReference>
<protein>
    <submittedName>
        <fullName evidence="3">Cyclic di-GMP phosphodiesterase response regulator RpfG</fullName>
        <ecNumber evidence="3">3.1.4.52</ecNumber>
    </submittedName>
</protein>
<evidence type="ECO:0000313" key="4">
    <source>
        <dbReference type="Proteomes" id="UP000265903"/>
    </source>
</evidence>
<reference evidence="3 4" key="1">
    <citation type="submission" date="2018-08" db="EMBL/GenBank/DDBJ databases">
        <title>Whole Genome Sequence of the Moderate Halophilic Marine Bacterium Marinobacter litoralis Sw-45.</title>
        <authorList>
            <person name="Musa H."/>
        </authorList>
    </citation>
    <scope>NUCLEOTIDE SEQUENCE [LARGE SCALE GENOMIC DNA]</scope>
    <source>
        <strain evidence="3 4">Sw-45</strain>
    </source>
</reference>
<dbReference type="AlphaFoldDB" id="A0A3M2RCU9"/>
<organism evidence="3 4">
    <name type="scientific">Marinobacter litoralis</name>
    <dbReference type="NCBI Taxonomy" id="187981"/>
    <lineage>
        <taxon>Bacteria</taxon>
        <taxon>Pseudomonadati</taxon>
        <taxon>Pseudomonadota</taxon>
        <taxon>Gammaproteobacteria</taxon>
        <taxon>Pseudomonadales</taxon>
        <taxon>Marinobacteraceae</taxon>
        <taxon>Marinobacter</taxon>
    </lineage>
</organism>
<dbReference type="InterPro" id="IPR037522">
    <property type="entry name" value="HD_GYP_dom"/>
</dbReference>
<sequence length="423" mass="47833">MSFKDHPGNGQVPPTAAGRAGARTETFLHRARIPVDLLQLGMRVVQLDRPWNDVPVLFQGFTLSTPEEAKVLRQYCSWVVVEDEETKLAPVLSKIPQLRQKTTEPMPETRTLEQEFPRAKETWSRTQDFVDKITVDIIENNTLELGQARTLIKSCVESVKANASAMLWMGRIKNRDAYTAEHCLRVAVYAIAFARFLGMPDEDIETAGMCGLLHDLGKLKVPSAILNKPGPLTPDEYVIMQSHTTHGFNLLKQDESLEPIIRDVTLHHHERVDGHGYPTHLPESQISRFARLISIVDTYDAITSDRCYRDGRSPAEALKILYQNRGQQFDADFVEAFIRMIGIYPPGTLVELNTGEVAWVVSTHPGRKLKPKVEIVLDKNRHRMTPYILDLSLQTTEDGEVREIRTPLPDGAYGITINERIHN</sequence>
<dbReference type="Proteomes" id="UP000265903">
    <property type="component" value="Unassembled WGS sequence"/>
</dbReference>
<dbReference type="NCBIfam" id="TIGR00277">
    <property type="entry name" value="HDIG"/>
    <property type="match status" value="1"/>
</dbReference>
<name>A0A3M2RCU9_9GAMM</name>
<dbReference type="InterPro" id="IPR021812">
    <property type="entry name" value="DUF3391"/>
</dbReference>
<dbReference type="GO" id="GO:0071111">
    <property type="term" value="F:cyclic-guanylate-specific phosphodiesterase activity"/>
    <property type="evidence" value="ECO:0007669"/>
    <property type="project" value="UniProtKB-EC"/>
</dbReference>
<dbReference type="Pfam" id="PF11871">
    <property type="entry name" value="DUF3391"/>
    <property type="match status" value="1"/>
</dbReference>
<keyword evidence="3" id="KW-0378">Hydrolase</keyword>
<evidence type="ECO:0000256" key="1">
    <source>
        <dbReference type="SAM" id="MobiDB-lite"/>
    </source>
</evidence>
<dbReference type="PANTHER" id="PTHR43155">
    <property type="entry name" value="CYCLIC DI-GMP PHOSPHODIESTERASE PA4108-RELATED"/>
    <property type="match status" value="1"/>
</dbReference>
<dbReference type="PANTHER" id="PTHR43155:SF2">
    <property type="entry name" value="CYCLIC DI-GMP PHOSPHODIESTERASE PA4108"/>
    <property type="match status" value="1"/>
</dbReference>
<dbReference type="SUPFAM" id="SSF109604">
    <property type="entry name" value="HD-domain/PDEase-like"/>
    <property type="match status" value="1"/>
</dbReference>
<feature type="region of interest" description="Disordered" evidence="1">
    <location>
        <begin position="1"/>
        <end position="21"/>
    </location>
</feature>
<dbReference type="OrthoDB" id="9764808at2"/>
<keyword evidence="4" id="KW-1185">Reference proteome</keyword>
<dbReference type="EMBL" id="QMDL01000003">
    <property type="protein sequence ID" value="RMJ02994.1"/>
    <property type="molecule type" value="Genomic_DNA"/>
</dbReference>
<evidence type="ECO:0000259" key="2">
    <source>
        <dbReference type="PROSITE" id="PS51832"/>
    </source>
</evidence>
<proteinExistence type="predicted"/>
<feature type="domain" description="HD-GYP" evidence="2">
    <location>
        <begin position="157"/>
        <end position="353"/>
    </location>
</feature>
<comment type="caution">
    <text evidence="3">The sequence shown here is derived from an EMBL/GenBank/DDBJ whole genome shotgun (WGS) entry which is preliminary data.</text>
</comment>
<gene>
    <name evidence="3" type="primary">rpfG_2</name>
    <name evidence="3" type="ORF">DOQ08_02459</name>
</gene>
<dbReference type="CDD" id="cd00077">
    <property type="entry name" value="HDc"/>
    <property type="match status" value="1"/>
</dbReference>
<dbReference type="Pfam" id="PF13487">
    <property type="entry name" value="HD_5"/>
    <property type="match status" value="1"/>
</dbReference>
<dbReference type="InterPro" id="IPR006675">
    <property type="entry name" value="HDIG_dom"/>
</dbReference>
<dbReference type="EC" id="3.1.4.52" evidence="3"/>